<dbReference type="Proteomes" id="UP000689195">
    <property type="component" value="Unassembled WGS sequence"/>
</dbReference>
<name>A0A8S1V499_9CILI</name>
<sequence>MSDQCIAFKNHVYYSNQTRKVIFAPNSVYQVLQIIDSPNQPNTYYLHLQNQTLAKWVNHQQVEVLNFDKIRTINGEKINQDITFIQIIALSPPLYDVEITIDSKDQNKISKMLQNADQSLYFVMGCSKGAVICVPLELYTIIYTRVNYNKNAISSIIHFNDQLIIKSIDNVINFVQIQSNKASLIKSIKIIKLGPIHLTQAKQLAIAQSNELYLFNSNLIAYETNAGHENDIQQITSNQTYVVTNSLQQVKIWTNNGFCIYTINFHVQIDYIYYIQDDLITSLNGGLCHLPIPEHEITELDTHEYNQIQIIDLAIPKKKQSLKEESQQLQQQSFNLQKFEFKKTLELPKIKLKVQSQNNIENPKTPVKNKKHFNSIQTTTNKSTNISVSNSQVPISQSFDYGIQHAIDSSCVLPAIPKQKEDTSLLNQYLNRRVKKGQPRNRREWTLDKKILGNILSLI</sequence>
<protein>
    <submittedName>
        <fullName evidence="1">Uncharacterized protein</fullName>
    </submittedName>
</protein>
<organism evidence="1 2">
    <name type="scientific">Paramecium pentaurelia</name>
    <dbReference type="NCBI Taxonomy" id="43138"/>
    <lineage>
        <taxon>Eukaryota</taxon>
        <taxon>Sar</taxon>
        <taxon>Alveolata</taxon>
        <taxon>Ciliophora</taxon>
        <taxon>Intramacronucleata</taxon>
        <taxon>Oligohymenophorea</taxon>
        <taxon>Peniculida</taxon>
        <taxon>Parameciidae</taxon>
        <taxon>Paramecium</taxon>
    </lineage>
</organism>
<accession>A0A8S1V499</accession>
<gene>
    <name evidence="1" type="ORF">PPENT_87.1.T0510123</name>
</gene>
<keyword evidence="2" id="KW-1185">Reference proteome</keyword>
<comment type="caution">
    <text evidence="1">The sequence shown here is derived from an EMBL/GenBank/DDBJ whole genome shotgun (WGS) entry which is preliminary data.</text>
</comment>
<proteinExistence type="predicted"/>
<dbReference type="AlphaFoldDB" id="A0A8S1V499"/>
<evidence type="ECO:0000313" key="2">
    <source>
        <dbReference type="Proteomes" id="UP000689195"/>
    </source>
</evidence>
<evidence type="ECO:0000313" key="1">
    <source>
        <dbReference type="EMBL" id="CAD8169546.1"/>
    </source>
</evidence>
<reference evidence="1" key="1">
    <citation type="submission" date="2021-01" db="EMBL/GenBank/DDBJ databases">
        <authorList>
            <consortium name="Genoscope - CEA"/>
            <person name="William W."/>
        </authorList>
    </citation>
    <scope>NUCLEOTIDE SEQUENCE</scope>
</reference>
<dbReference type="EMBL" id="CAJJDO010000051">
    <property type="protein sequence ID" value="CAD8169546.1"/>
    <property type="molecule type" value="Genomic_DNA"/>
</dbReference>